<keyword evidence="8 9" id="KW-0472">Membrane</keyword>
<evidence type="ECO:0000313" key="11">
    <source>
        <dbReference type="EMBL" id="MBF1306140.1"/>
    </source>
</evidence>
<keyword evidence="3 9" id="KW-0645">Protease</keyword>
<comment type="caution">
    <text evidence="11">The sequence shown here is derived from an EMBL/GenBank/DDBJ whole genome shotgun (WGS) entry which is preliminary data.</text>
</comment>
<dbReference type="InterPro" id="IPR001872">
    <property type="entry name" value="Peptidase_A8"/>
</dbReference>
<dbReference type="AlphaFoldDB" id="A0A930H1V0"/>
<comment type="caution">
    <text evidence="9">Lacks conserved residue(s) required for the propagation of feature annotation.</text>
</comment>
<name>A0A930H1V0_9FIRM</name>
<dbReference type="Pfam" id="PF01252">
    <property type="entry name" value="Peptidase_A8"/>
    <property type="match status" value="1"/>
</dbReference>
<evidence type="ECO:0000256" key="6">
    <source>
        <dbReference type="ARBA" id="ARBA00022801"/>
    </source>
</evidence>
<dbReference type="EC" id="3.4.23.36" evidence="9"/>
<feature type="transmembrane region" description="Helical" evidence="9">
    <location>
        <begin position="54"/>
        <end position="72"/>
    </location>
</feature>
<feature type="transmembrane region" description="Helical" evidence="9">
    <location>
        <begin position="81"/>
        <end position="99"/>
    </location>
</feature>
<accession>A0A930H1V0</accession>
<dbReference type="PANTHER" id="PTHR33695:SF1">
    <property type="entry name" value="LIPOPROTEIN SIGNAL PEPTIDASE"/>
    <property type="match status" value="1"/>
</dbReference>
<comment type="pathway">
    <text evidence="9">Protein modification; lipoprotein biosynthesis (signal peptide cleavage).</text>
</comment>
<dbReference type="PRINTS" id="PR00781">
    <property type="entry name" value="LIPOSIGPTASE"/>
</dbReference>
<evidence type="ECO:0000256" key="7">
    <source>
        <dbReference type="ARBA" id="ARBA00022989"/>
    </source>
</evidence>
<comment type="function">
    <text evidence="9">This protein specifically catalyzes the removal of signal peptides from prolipoproteins.</text>
</comment>
<feature type="active site" evidence="9">
    <location>
        <position position="125"/>
    </location>
</feature>
<comment type="similarity">
    <text evidence="1 9 10">Belongs to the peptidase A8 family.</text>
</comment>
<dbReference type="Proteomes" id="UP000780721">
    <property type="component" value="Unassembled WGS sequence"/>
</dbReference>
<evidence type="ECO:0000256" key="10">
    <source>
        <dbReference type="RuleBase" id="RU004181"/>
    </source>
</evidence>
<dbReference type="GO" id="GO:0005886">
    <property type="term" value="C:plasma membrane"/>
    <property type="evidence" value="ECO:0007669"/>
    <property type="project" value="UniProtKB-SubCell"/>
</dbReference>
<evidence type="ECO:0000313" key="12">
    <source>
        <dbReference type="Proteomes" id="UP000780721"/>
    </source>
</evidence>
<gene>
    <name evidence="9 11" type="primary">lspA</name>
    <name evidence="11" type="ORF">HXM91_09950</name>
</gene>
<evidence type="ECO:0000256" key="2">
    <source>
        <dbReference type="ARBA" id="ARBA00022475"/>
    </source>
</evidence>
<evidence type="ECO:0000256" key="3">
    <source>
        <dbReference type="ARBA" id="ARBA00022670"/>
    </source>
</evidence>
<evidence type="ECO:0000256" key="5">
    <source>
        <dbReference type="ARBA" id="ARBA00022750"/>
    </source>
</evidence>
<dbReference type="GO" id="GO:0006508">
    <property type="term" value="P:proteolysis"/>
    <property type="evidence" value="ECO:0007669"/>
    <property type="project" value="UniProtKB-KW"/>
</dbReference>
<feature type="transmembrane region" description="Helical" evidence="9">
    <location>
        <begin position="119"/>
        <end position="143"/>
    </location>
</feature>
<proteinExistence type="inferred from homology"/>
<keyword evidence="4 9" id="KW-0812">Transmembrane</keyword>
<reference evidence="11" key="1">
    <citation type="submission" date="2020-04" db="EMBL/GenBank/DDBJ databases">
        <title>Deep metagenomics examines the oral microbiome during advanced dental caries in children, revealing novel taxa and co-occurrences with host molecules.</title>
        <authorList>
            <person name="Baker J.L."/>
            <person name="Morton J.T."/>
            <person name="Dinis M."/>
            <person name="Alvarez R."/>
            <person name="Tran N.C."/>
            <person name="Knight R."/>
            <person name="Edlund A."/>
        </authorList>
    </citation>
    <scope>NUCLEOTIDE SEQUENCE</scope>
    <source>
        <strain evidence="11">JCVI_48_bin.5</strain>
    </source>
</reference>
<evidence type="ECO:0000256" key="9">
    <source>
        <dbReference type="HAMAP-Rule" id="MF_00161"/>
    </source>
</evidence>
<keyword evidence="2 9" id="KW-1003">Cell membrane</keyword>
<sequence>MLFIFLVFIDQMTKSFAVQHLCGKDSFPLISGVLELHYLENFGAAFGLLQNQKIFFILIAILICIMIAYVLYRIPPERKYIPFNFLLILIASGAAGNMVDRTMHAYVIDFIYFSLIDFPVFNVADIYVTVSTILLVLFILFYYKEQDFSFLSIKQQKKTRKIS</sequence>
<evidence type="ECO:0000256" key="1">
    <source>
        <dbReference type="ARBA" id="ARBA00006139"/>
    </source>
</evidence>
<keyword evidence="5 9" id="KW-0064">Aspartyl protease</keyword>
<dbReference type="NCBIfam" id="TIGR00077">
    <property type="entry name" value="lspA"/>
    <property type="match status" value="1"/>
</dbReference>
<dbReference type="PANTHER" id="PTHR33695">
    <property type="entry name" value="LIPOPROTEIN SIGNAL PEPTIDASE"/>
    <property type="match status" value="1"/>
</dbReference>
<dbReference type="GO" id="GO:0004190">
    <property type="term" value="F:aspartic-type endopeptidase activity"/>
    <property type="evidence" value="ECO:0007669"/>
    <property type="project" value="UniProtKB-UniRule"/>
</dbReference>
<evidence type="ECO:0000256" key="8">
    <source>
        <dbReference type="ARBA" id="ARBA00023136"/>
    </source>
</evidence>
<evidence type="ECO:0000256" key="4">
    <source>
        <dbReference type="ARBA" id="ARBA00022692"/>
    </source>
</evidence>
<keyword evidence="6 9" id="KW-0378">Hydrolase</keyword>
<comment type="catalytic activity">
    <reaction evidence="9">
        <text>Release of signal peptides from bacterial membrane prolipoproteins. Hydrolyzes -Xaa-Yaa-Zaa-|-(S,diacylglyceryl)Cys-, in which Xaa is hydrophobic (preferably Leu), and Yaa (Ala or Ser) and Zaa (Gly or Ala) have small, neutral side chains.</text>
        <dbReference type="EC" id="3.4.23.36"/>
    </reaction>
</comment>
<feature type="active site" evidence="9">
    <location>
        <position position="109"/>
    </location>
</feature>
<dbReference type="HAMAP" id="MF_00161">
    <property type="entry name" value="LspA"/>
    <property type="match status" value="1"/>
</dbReference>
<keyword evidence="7 9" id="KW-1133">Transmembrane helix</keyword>
<organism evidence="11 12">
    <name type="scientific">Oribacterium sinus</name>
    <dbReference type="NCBI Taxonomy" id="237576"/>
    <lineage>
        <taxon>Bacteria</taxon>
        <taxon>Bacillati</taxon>
        <taxon>Bacillota</taxon>
        <taxon>Clostridia</taxon>
        <taxon>Lachnospirales</taxon>
        <taxon>Lachnospiraceae</taxon>
        <taxon>Oribacterium</taxon>
    </lineage>
</organism>
<protein>
    <recommendedName>
        <fullName evidence="9">Lipoprotein signal peptidase</fullName>
        <ecNumber evidence="9">3.4.23.36</ecNumber>
    </recommendedName>
    <alternativeName>
        <fullName evidence="9">Prolipoprotein signal peptidase</fullName>
    </alternativeName>
    <alternativeName>
        <fullName evidence="9">Signal peptidase II</fullName>
        <shortName evidence="9">SPase II</shortName>
    </alternativeName>
</protein>
<comment type="subcellular location">
    <subcellularLocation>
        <location evidence="9">Cell membrane</location>
        <topology evidence="9">Multi-pass membrane protein</topology>
    </subcellularLocation>
</comment>
<dbReference type="EMBL" id="JABZRB010000416">
    <property type="protein sequence ID" value="MBF1306140.1"/>
    <property type="molecule type" value="Genomic_DNA"/>
</dbReference>